<name>A0A368G1J0_ANCCA</name>
<accession>A0A368G1J0</accession>
<comment type="caution">
    <text evidence="2">The sequence shown here is derived from an EMBL/GenBank/DDBJ whole genome shotgun (WGS) entry which is preliminary data.</text>
</comment>
<proteinExistence type="predicted"/>
<organism evidence="2 3">
    <name type="scientific">Ancylostoma caninum</name>
    <name type="common">Dog hookworm</name>
    <dbReference type="NCBI Taxonomy" id="29170"/>
    <lineage>
        <taxon>Eukaryota</taxon>
        <taxon>Metazoa</taxon>
        <taxon>Ecdysozoa</taxon>
        <taxon>Nematoda</taxon>
        <taxon>Chromadorea</taxon>
        <taxon>Rhabditida</taxon>
        <taxon>Rhabditina</taxon>
        <taxon>Rhabditomorpha</taxon>
        <taxon>Strongyloidea</taxon>
        <taxon>Ancylostomatidae</taxon>
        <taxon>Ancylostomatinae</taxon>
        <taxon>Ancylostoma</taxon>
    </lineage>
</organism>
<gene>
    <name evidence="2" type="ORF">ANCCAN_17216</name>
</gene>
<feature type="region of interest" description="Disordered" evidence="1">
    <location>
        <begin position="1"/>
        <end position="61"/>
    </location>
</feature>
<sequence length="61" mass="6629">MVTLDEALPSAAPRSKNRISMAAGGERQVTRARGNADNTMMRNGSSNAERKSRTIDAYSRC</sequence>
<dbReference type="EMBL" id="JOJR01000517">
    <property type="protein sequence ID" value="RCN36890.1"/>
    <property type="molecule type" value="Genomic_DNA"/>
</dbReference>
<evidence type="ECO:0000313" key="3">
    <source>
        <dbReference type="Proteomes" id="UP000252519"/>
    </source>
</evidence>
<dbReference type="Proteomes" id="UP000252519">
    <property type="component" value="Unassembled WGS sequence"/>
</dbReference>
<dbReference type="AlphaFoldDB" id="A0A368G1J0"/>
<keyword evidence="3" id="KW-1185">Reference proteome</keyword>
<evidence type="ECO:0000313" key="2">
    <source>
        <dbReference type="EMBL" id="RCN36890.1"/>
    </source>
</evidence>
<reference evidence="2 3" key="1">
    <citation type="submission" date="2014-10" db="EMBL/GenBank/DDBJ databases">
        <title>Draft genome of the hookworm Ancylostoma caninum.</title>
        <authorList>
            <person name="Mitreva M."/>
        </authorList>
    </citation>
    <scope>NUCLEOTIDE SEQUENCE [LARGE SCALE GENOMIC DNA]</scope>
    <source>
        <strain evidence="2 3">Baltimore</strain>
    </source>
</reference>
<feature type="compositionally biased region" description="Polar residues" evidence="1">
    <location>
        <begin position="36"/>
        <end position="47"/>
    </location>
</feature>
<evidence type="ECO:0000256" key="1">
    <source>
        <dbReference type="SAM" id="MobiDB-lite"/>
    </source>
</evidence>
<protein>
    <submittedName>
        <fullName evidence="2">Uncharacterized protein</fullName>
    </submittedName>
</protein>